<dbReference type="AlphaFoldDB" id="A0A4U6R752"/>
<organism evidence="4 5">
    <name type="scientific">Marinobacter panjinensis</name>
    <dbReference type="NCBI Taxonomy" id="2576384"/>
    <lineage>
        <taxon>Bacteria</taxon>
        <taxon>Pseudomonadati</taxon>
        <taxon>Pseudomonadota</taxon>
        <taxon>Gammaproteobacteria</taxon>
        <taxon>Pseudomonadales</taxon>
        <taxon>Marinobacteraceae</taxon>
        <taxon>Marinobacter</taxon>
    </lineage>
</organism>
<evidence type="ECO:0000259" key="3">
    <source>
        <dbReference type="PROSITE" id="PS50112"/>
    </source>
</evidence>
<feature type="transmembrane region" description="Helical" evidence="2">
    <location>
        <begin position="166"/>
        <end position="185"/>
    </location>
</feature>
<feature type="transmembrane region" description="Helical" evidence="2">
    <location>
        <begin position="18"/>
        <end position="36"/>
    </location>
</feature>
<reference evidence="4 5" key="1">
    <citation type="submission" date="2019-05" db="EMBL/GenBank/DDBJ databases">
        <title>Marinobacter panjinensis sp. nov., a moderately halophilic bacterium isolated from sea tidal flat environment.</title>
        <authorList>
            <person name="Yang W."/>
            <person name="An M."/>
            <person name="He W."/>
            <person name="Luo X."/>
            <person name="Zhu L."/>
            <person name="Chen G."/>
            <person name="Zhang Y."/>
            <person name="Wang Y."/>
        </authorList>
    </citation>
    <scope>NUCLEOTIDE SEQUENCE [LARGE SCALE GENOMIC DNA]</scope>
    <source>
        <strain evidence="4 5">PJ-16</strain>
    </source>
</reference>
<evidence type="ECO:0000313" key="5">
    <source>
        <dbReference type="Proteomes" id="UP000308488"/>
    </source>
</evidence>
<comment type="caution">
    <text evidence="4">The sequence shown here is derived from an EMBL/GenBank/DDBJ whole genome shotgun (WGS) entry which is preliminary data.</text>
</comment>
<dbReference type="PROSITE" id="PS50112">
    <property type="entry name" value="PAS"/>
    <property type="match status" value="1"/>
</dbReference>
<dbReference type="InterPro" id="IPR035965">
    <property type="entry name" value="PAS-like_dom_sf"/>
</dbReference>
<evidence type="ECO:0000256" key="1">
    <source>
        <dbReference type="SAM" id="Coils"/>
    </source>
</evidence>
<evidence type="ECO:0000313" key="4">
    <source>
        <dbReference type="EMBL" id="TKV68742.1"/>
    </source>
</evidence>
<dbReference type="OrthoDB" id="6347338at2"/>
<sequence>MENPELTGKGHLLALPHLWAPLLVLAAGLAITGFTAQALGKQARALAEEVYHRQHNTLVARLSGYEELPPLATAGPVPEQPVNDSASVELWLAAVFKNSVPGMLNLRIDTLERHTKTPLFQTIHTANPDRSRSLRSEIAIGEHRWLLTTMPDTRFLERPARQSFRFVWLAGLVTTLLATLVLVLLCLRLRRWQTHYHTANKGREEFQQQIHNMQVEKSILRQALNDSEQRSRDLVALSGATICELDEEANTGYISPQVADLLQMAPTDLTGRPFEQLVVPDCLNNFRRTLQASRQEQQIQRIDLKLLDADDQRVPVTLRVLALRDTLHGFSGYRLSLQPCTQAT</sequence>
<proteinExistence type="predicted"/>
<evidence type="ECO:0000256" key="2">
    <source>
        <dbReference type="SAM" id="Phobius"/>
    </source>
</evidence>
<dbReference type="EMBL" id="SZYH01000001">
    <property type="protein sequence ID" value="TKV68742.1"/>
    <property type="molecule type" value="Genomic_DNA"/>
</dbReference>
<feature type="coiled-coil region" evidence="1">
    <location>
        <begin position="203"/>
        <end position="230"/>
    </location>
</feature>
<dbReference type="Proteomes" id="UP000308488">
    <property type="component" value="Unassembled WGS sequence"/>
</dbReference>
<feature type="domain" description="PAS" evidence="3">
    <location>
        <begin position="227"/>
        <end position="297"/>
    </location>
</feature>
<keyword evidence="2" id="KW-0472">Membrane</keyword>
<dbReference type="InterPro" id="IPR000014">
    <property type="entry name" value="PAS"/>
</dbReference>
<dbReference type="SMART" id="SM00091">
    <property type="entry name" value="PAS"/>
    <property type="match status" value="1"/>
</dbReference>
<accession>A0A4U6R752</accession>
<keyword evidence="1" id="KW-0175">Coiled coil</keyword>
<dbReference type="NCBIfam" id="TIGR00229">
    <property type="entry name" value="sensory_box"/>
    <property type="match status" value="1"/>
</dbReference>
<protein>
    <submittedName>
        <fullName evidence="4">PAS domain S-box protein</fullName>
    </submittedName>
</protein>
<dbReference type="SUPFAM" id="SSF55785">
    <property type="entry name" value="PYP-like sensor domain (PAS domain)"/>
    <property type="match status" value="1"/>
</dbReference>
<keyword evidence="2" id="KW-1133">Transmembrane helix</keyword>
<gene>
    <name evidence="4" type="ORF">FDP08_11910</name>
</gene>
<dbReference type="Gene3D" id="3.30.450.20">
    <property type="entry name" value="PAS domain"/>
    <property type="match status" value="1"/>
</dbReference>
<dbReference type="RefSeq" id="WP_137436362.1">
    <property type="nucleotide sequence ID" value="NZ_JANRHC010000002.1"/>
</dbReference>
<dbReference type="CDD" id="cd00130">
    <property type="entry name" value="PAS"/>
    <property type="match status" value="1"/>
</dbReference>
<name>A0A4U6R752_9GAMM</name>
<keyword evidence="5" id="KW-1185">Reference proteome</keyword>
<keyword evidence="2" id="KW-0812">Transmembrane</keyword>